<accession>A0A1C3U2U2</accession>
<gene>
    <name evidence="1" type="ORF">GA0061101_101403</name>
</gene>
<evidence type="ECO:0000313" key="2">
    <source>
        <dbReference type="Proteomes" id="UP000199205"/>
    </source>
</evidence>
<reference evidence="1 2" key="1">
    <citation type="submission" date="2016-08" db="EMBL/GenBank/DDBJ databases">
        <authorList>
            <person name="Seilhamer J.J."/>
        </authorList>
    </citation>
    <scope>NUCLEOTIDE SEQUENCE [LARGE SCALE GENOMIC DNA]</scope>
    <source>
        <strain evidence="1 2">P1-7</strain>
    </source>
</reference>
<proteinExistence type="predicted"/>
<protein>
    <submittedName>
        <fullName evidence="1">Uncharacterized protein</fullName>
    </submittedName>
</protein>
<organism evidence="1 2">
    <name type="scientific">Rhizobium lusitanum</name>
    <dbReference type="NCBI Taxonomy" id="293958"/>
    <lineage>
        <taxon>Bacteria</taxon>
        <taxon>Pseudomonadati</taxon>
        <taxon>Pseudomonadota</taxon>
        <taxon>Alphaproteobacteria</taxon>
        <taxon>Hyphomicrobiales</taxon>
        <taxon>Rhizobiaceae</taxon>
        <taxon>Rhizobium/Agrobacterium group</taxon>
        <taxon>Rhizobium</taxon>
    </lineage>
</organism>
<dbReference type="EMBL" id="FMAF01000001">
    <property type="protein sequence ID" value="SCB09757.1"/>
    <property type="molecule type" value="Genomic_DNA"/>
</dbReference>
<dbReference type="Proteomes" id="UP000199205">
    <property type="component" value="Unassembled WGS sequence"/>
</dbReference>
<evidence type="ECO:0000313" key="1">
    <source>
        <dbReference type="EMBL" id="SCB09757.1"/>
    </source>
</evidence>
<dbReference type="AlphaFoldDB" id="A0A1C3U2U2"/>
<name>A0A1C3U2U2_9HYPH</name>
<sequence length="141" mass="15055">MEPMLSKDIAAKPLPGGAIAAADAVEPTLPLELLELELSLEGFSGGEASFCEAVRSAASAVSGDFLFDLPAAGLIPDCRRLAVIRIPEGDAAMRTLFAALDEDGAEIRLLQPDEETEHLLRFADAFVDLLRRLPKKPREAA</sequence>